<dbReference type="OrthoDB" id="10457496at2759"/>
<evidence type="ECO:0000313" key="2">
    <source>
        <dbReference type="Proteomes" id="UP000237438"/>
    </source>
</evidence>
<dbReference type="Proteomes" id="UP000237438">
    <property type="component" value="Unassembled WGS sequence"/>
</dbReference>
<gene>
    <name evidence="1" type="ORF">EPUL_004121</name>
</gene>
<evidence type="ECO:0000313" key="1">
    <source>
        <dbReference type="EMBL" id="POS82406.1"/>
    </source>
</evidence>
<sequence length="253" mass="28479">MLQENLKYTLAKFAASDADPKAYRTQLKSMAVIHIFSTTNFGCKVQNSVNPTLPPKPIVNMSSWSMVVRNRFKKTKAVQSPPQDKRLFIRLPNEHDWRKLSPAGIREIIVIKLFISPSAIGIIKPVRPGFALSPCTNEAREALLNAAIRLSLSGAKLESATNWTSVLIPTVPKSLHTLNGHVEVTKELPSQEIERVTKMRPPFLKLYGRYVLEAPYRTWMAFFTKAPRPNFRVLKIGAFGRTILIEIKLMAGI</sequence>
<keyword evidence="2" id="KW-1185">Reference proteome</keyword>
<dbReference type="AlphaFoldDB" id="A0A2S4PK39"/>
<protein>
    <submittedName>
        <fullName evidence="1">Uncharacterized protein</fullName>
    </submittedName>
</protein>
<name>A0A2S4PK39_9PEZI</name>
<accession>A0A2S4PK39</accession>
<proteinExistence type="predicted"/>
<feature type="non-terminal residue" evidence="1">
    <location>
        <position position="253"/>
    </location>
</feature>
<organism evidence="1 2">
    <name type="scientific">Erysiphe pulchra</name>
    <dbReference type="NCBI Taxonomy" id="225359"/>
    <lineage>
        <taxon>Eukaryota</taxon>
        <taxon>Fungi</taxon>
        <taxon>Dikarya</taxon>
        <taxon>Ascomycota</taxon>
        <taxon>Pezizomycotina</taxon>
        <taxon>Leotiomycetes</taxon>
        <taxon>Erysiphales</taxon>
        <taxon>Erysiphaceae</taxon>
        <taxon>Erysiphe</taxon>
    </lineage>
</organism>
<comment type="caution">
    <text evidence="1">The sequence shown here is derived from an EMBL/GenBank/DDBJ whole genome shotgun (WGS) entry which is preliminary data.</text>
</comment>
<reference evidence="1 2" key="1">
    <citation type="submission" date="2017-10" db="EMBL/GenBank/DDBJ databases">
        <title>Development of genomic resources for the powdery mildew, Erysiphe pulchra.</title>
        <authorList>
            <person name="Wadl P.A."/>
            <person name="Mack B.M."/>
            <person name="Moore G."/>
            <person name="Beltz S.B."/>
        </authorList>
    </citation>
    <scope>NUCLEOTIDE SEQUENCE [LARGE SCALE GENOMIC DNA]</scope>
    <source>
        <strain evidence="1">Cflorida</strain>
    </source>
</reference>
<dbReference type="EMBL" id="PEDP01002920">
    <property type="protein sequence ID" value="POS82406.1"/>
    <property type="molecule type" value="Genomic_DNA"/>
</dbReference>